<feature type="compositionally biased region" description="Pro residues" evidence="1">
    <location>
        <begin position="718"/>
        <end position="727"/>
    </location>
</feature>
<dbReference type="Proteomes" id="UP001238163">
    <property type="component" value="Unassembled WGS sequence"/>
</dbReference>
<dbReference type="SMART" id="SM00710">
    <property type="entry name" value="PbH1"/>
    <property type="match status" value="4"/>
</dbReference>
<evidence type="ECO:0000256" key="2">
    <source>
        <dbReference type="SAM" id="SignalP"/>
    </source>
</evidence>
<keyword evidence="2" id="KW-0732">Signal</keyword>
<gene>
    <name evidence="4" type="ORF">J3R75_001215</name>
</gene>
<dbReference type="InterPro" id="IPR012334">
    <property type="entry name" value="Pectin_lyas_fold"/>
</dbReference>
<dbReference type="InterPro" id="IPR006626">
    <property type="entry name" value="PbH1"/>
</dbReference>
<dbReference type="Gene3D" id="2.160.20.10">
    <property type="entry name" value="Single-stranded right-handed beta-helix, Pectin lyase-like"/>
    <property type="match status" value="2"/>
</dbReference>
<evidence type="ECO:0000259" key="3">
    <source>
        <dbReference type="Pfam" id="PF13229"/>
    </source>
</evidence>
<feature type="region of interest" description="Disordered" evidence="1">
    <location>
        <begin position="701"/>
        <end position="730"/>
    </location>
</feature>
<feature type="signal peptide" evidence="2">
    <location>
        <begin position="1"/>
        <end position="20"/>
    </location>
</feature>
<dbReference type="AlphaFoldDB" id="A0AAE4ANP1"/>
<evidence type="ECO:0000256" key="1">
    <source>
        <dbReference type="SAM" id="MobiDB-lite"/>
    </source>
</evidence>
<evidence type="ECO:0000313" key="4">
    <source>
        <dbReference type="EMBL" id="MDQ0289108.1"/>
    </source>
</evidence>
<dbReference type="RefSeq" id="WP_307260447.1">
    <property type="nucleotide sequence ID" value="NZ_JAUSVL010000001.1"/>
</dbReference>
<feature type="chain" id="PRO_5041914955" description="Right handed beta helix domain-containing protein" evidence="2">
    <location>
        <begin position="21"/>
        <end position="928"/>
    </location>
</feature>
<dbReference type="SUPFAM" id="SSF51126">
    <property type="entry name" value="Pectin lyase-like"/>
    <property type="match status" value="1"/>
</dbReference>
<dbReference type="InterPro" id="IPR011050">
    <property type="entry name" value="Pectin_lyase_fold/virulence"/>
</dbReference>
<dbReference type="PANTHER" id="PTHR36453:SF1">
    <property type="entry name" value="RIGHT HANDED BETA HELIX DOMAIN-CONTAINING PROTEIN"/>
    <property type="match status" value="1"/>
</dbReference>
<evidence type="ECO:0000313" key="5">
    <source>
        <dbReference type="Proteomes" id="UP001238163"/>
    </source>
</evidence>
<protein>
    <recommendedName>
        <fullName evidence="3">Right handed beta helix domain-containing protein</fullName>
    </recommendedName>
</protein>
<dbReference type="InterPro" id="IPR039448">
    <property type="entry name" value="Beta_helix"/>
</dbReference>
<proteinExistence type="predicted"/>
<dbReference type="Gene3D" id="2.60.40.1190">
    <property type="match status" value="1"/>
</dbReference>
<name>A0AAE4ANP1_9BACT</name>
<keyword evidence="5" id="KW-1185">Reference proteome</keyword>
<reference evidence="4" key="1">
    <citation type="submission" date="2023-07" db="EMBL/GenBank/DDBJ databases">
        <title>Genomic Encyclopedia of Type Strains, Phase IV (KMG-IV): sequencing the most valuable type-strain genomes for metagenomic binning, comparative biology and taxonomic classification.</title>
        <authorList>
            <person name="Goeker M."/>
        </authorList>
    </citation>
    <scope>NUCLEOTIDE SEQUENCE</scope>
    <source>
        <strain evidence="4">DSM 24202</strain>
    </source>
</reference>
<dbReference type="EMBL" id="JAUSVL010000001">
    <property type="protein sequence ID" value="MDQ0289108.1"/>
    <property type="molecule type" value="Genomic_DNA"/>
</dbReference>
<dbReference type="PANTHER" id="PTHR36453">
    <property type="entry name" value="SECRETED PROTEIN-RELATED"/>
    <property type="match status" value="1"/>
</dbReference>
<dbReference type="Pfam" id="PF13229">
    <property type="entry name" value="Beta_helix"/>
    <property type="match status" value="1"/>
</dbReference>
<feature type="domain" description="Right handed beta helix" evidence="3">
    <location>
        <begin position="338"/>
        <end position="405"/>
    </location>
</feature>
<dbReference type="SUPFAM" id="SSF49344">
    <property type="entry name" value="CBD9-like"/>
    <property type="match status" value="1"/>
</dbReference>
<accession>A0AAE4ANP1</accession>
<comment type="caution">
    <text evidence="4">The sequence shown here is derived from an EMBL/GenBank/DDBJ whole genome shotgun (WGS) entry which is preliminary data.</text>
</comment>
<sequence>MKISHCAIGIIFCAAVSSHAVTLYVSPQGNDQGDGSRNAPLASLARARDVLREQAQATGTPGGEIVLLPGLYELSATVRFAEQDGGSAASPLLIRAAEPGTARLSGSRRLAPELFQPVTAPALRAIIDPAAVDHILAVDLAAAGIALPTKIEERFRMPFALPELYCDGQRMDLACWPEDGWATIEKIIDSGATFSSGGAFDAANPSKARKVEDRGGIFQYSGDRPARWHADRGLWLHGYWCFDWYEQVLKVANIDTATRQITLSRGHQYGLRQGNPSPRRWRAVNLLEELTRPGEYTIDCENKRLYCWPPAPPATARLAITVLRGSVLHFSKTPHVYLQGLVIEEGQVGISADDCDDFRVEGCVVRNQQREGIRVNGGNAARVVGCDVHDTGTGGVNVTGGDRKTLTPAGHVIENCHIWRFAVHQLTYASAIALRGVGNNARHNRVHDAPHMAISLSGNDHVFEYNVVHDVCLAADDAGALYKGRNPSCRGNVVRYNFWYNIGRPLGHGNAAIYFDDGDGGEKVVGNVFFRCGEPGKGNFGTVFSHGGHDNLATDNVFIECKRPLGSSPWNDQRWRTYVESELWQKRLLQDVDITSEPYITRYPALVGFMDAQPSAMRVNRAQRNLLVMSAEPSSGNWQLDDSNWQTDDDPGFEDIAKGDFRFKAAAAVFQRIPGFQAPPFAKMGLYVDALRPVVTPVPWTHEPPRPLPPLPKRAAPPARPAPPAGTPPLYKVRRTNAAPAINGVIEADEWAGRLAADAMPLAKNYNGAAAARSSSAWLSHDGEFLYVAVTNPVAATAKLDGATWGDYDAVECSLQALPPAPAQPIHIFRSYGNGVIEHRIAKDGAAEPSMAPASPMFLYAATRPRPDLWQAEIAIPLASLGLDPARNNRLAFNLTVRKGDDNLWLMWAPTGGYSYNVAAAGIIELQP</sequence>
<organism evidence="4 5">
    <name type="scientific">Oligosphaera ethanolica</name>
    <dbReference type="NCBI Taxonomy" id="760260"/>
    <lineage>
        <taxon>Bacteria</taxon>
        <taxon>Pseudomonadati</taxon>
        <taxon>Lentisphaerota</taxon>
        <taxon>Oligosphaeria</taxon>
        <taxon>Oligosphaerales</taxon>
        <taxon>Oligosphaeraceae</taxon>
        <taxon>Oligosphaera</taxon>
    </lineage>
</organism>